<organism evidence="2 3">
    <name type="scientific">Brucella pseudogrignonensis</name>
    <dbReference type="NCBI Taxonomy" id="419475"/>
    <lineage>
        <taxon>Bacteria</taxon>
        <taxon>Pseudomonadati</taxon>
        <taxon>Pseudomonadota</taxon>
        <taxon>Alphaproteobacteria</taxon>
        <taxon>Hyphomicrobiales</taxon>
        <taxon>Brucellaceae</taxon>
        <taxon>Brucella/Ochrobactrum group</taxon>
        <taxon>Brucella</taxon>
    </lineage>
</organism>
<evidence type="ECO:0000313" key="2">
    <source>
        <dbReference type="EMBL" id="NNV19965.1"/>
    </source>
</evidence>
<dbReference type="AlphaFoldDB" id="A0A7Y3T2X6"/>
<evidence type="ECO:0000313" key="3">
    <source>
        <dbReference type="Proteomes" id="UP000526233"/>
    </source>
</evidence>
<dbReference type="RefSeq" id="WP_171379713.1">
    <property type="nucleotide sequence ID" value="NZ_PKQI01000001.1"/>
</dbReference>
<dbReference type="EMBL" id="PKQI01000001">
    <property type="protein sequence ID" value="NNV19965.1"/>
    <property type="molecule type" value="Genomic_DNA"/>
</dbReference>
<accession>A0A7Y3T2X6</accession>
<proteinExistence type="predicted"/>
<protein>
    <submittedName>
        <fullName evidence="2">Uncharacterized protein</fullName>
    </submittedName>
</protein>
<gene>
    <name evidence="2" type="ORF">EHE22_05920</name>
</gene>
<feature type="region of interest" description="Disordered" evidence="1">
    <location>
        <begin position="44"/>
        <end position="68"/>
    </location>
</feature>
<sequence length="68" mass="7777">MKLTATKSFTYGTRRLLPEAEFIATPRDAKILIGIGKAKLAVEPQKVDKPKRTRKRRTEEEDQHGLLE</sequence>
<dbReference type="Proteomes" id="UP000526233">
    <property type="component" value="Unassembled WGS sequence"/>
</dbReference>
<evidence type="ECO:0000256" key="1">
    <source>
        <dbReference type="SAM" id="MobiDB-lite"/>
    </source>
</evidence>
<comment type="caution">
    <text evidence="2">The sequence shown here is derived from an EMBL/GenBank/DDBJ whole genome shotgun (WGS) entry which is preliminary data.</text>
</comment>
<name>A0A7Y3T2X6_9HYPH</name>
<reference evidence="2 3" key="1">
    <citation type="submission" date="2018-11" db="EMBL/GenBank/DDBJ databases">
        <title>Genome sequencing and analysis.</title>
        <authorList>
            <person name="Huang Y.-T."/>
        </authorList>
    </citation>
    <scope>NUCLEOTIDE SEQUENCE [LARGE SCALE GENOMIC DNA]</scope>
    <source>
        <strain evidence="2 3">SHIN</strain>
    </source>
</reference>
<feature type="compositionally biased region" description="Basic and acidic residues" evidence="1">
    <location>
        <begin position="57"/>
        <end position="68"/>
    </location>
</feature>